<feature type="transmembrane region" description="Helical" evidence="1">
    <location>
        <begin position="12"/>
        <end position="32"/>
    </location>
</feature>
<keyword evidence="1" id="KW-0812">Transmembrane</keyword>
<sequence length="121" mass="13667">MNISSETVINCLIILLEWLFLIYVYSIVFSRFRQLRGIENPRNPVLRKIRGLGCRTDISGEGLMRMTKVSLCCKSKSSAKSSIGKTNGKEKGLPEEFAQEIISNPGTDMSLIKIEEESRPR</sequence>
<evidence type="ECO:0000313" key="2">
    <source>
        <dbReference type="EMBL" id="MVX57022.1"/>
    </source>
</evidence>
<keyword evidence="3" id="KW-1185">Reference proteome</keyword>
<comment type="caution">
    <text evidence="2">The sequence shown here is derived from an EMBL/GenBank/DDBJ whole genome shotgun (WGS) entry which is preliminary data.</text>
</comment>
<keyword evidence="1" id="KW-0472">Membrane</keyword>
<dbReference type="RefSeq" id="WP_160335454.1">
    <property type="nucleotide sequence ID" value="NZ_WSRP01000020.1"/>
</dbReference>
<evidence type="ECO:0000313" key="3">
    <source>
        <dbReference type="Proteomes" id="UP000472580"/>
    </source>
</evidence>
<dbReference type="Proteomes" id="UP000472580">
    <property type="component" value="Unassembled WGS sequence"/>
</dbReference>
<accession>A0A6L6YJH7</accession>
<dbReference type="EMBL" id="WSRP01000020">
    <property type="protein sequence ID" value="MVX57022.1"/>
    <property type="molecule type" value="Genomic_DNA"/>
</dbReference>
<protein>
    <submittedName>
        <fullName evidence="2">Uncharacterized protein</fullName>
    </submittedName>
</protein>
<organism evidence="2 3">
    <name type="scientific">Parasutterella muris</name>
    <dbReference type="NCBI Taxonomy" id="2565572"/>
    <lineage>
        <taxon>Bacteria</taxon>
        <taxon>Pseudomonadati</taxon>
        <taxon>Pseudomonadota</taxon>
        <taxon>Betaproteobacteria</taxon>
        <taxon>Burkholderiales</taxon>
        <taxon>Sutterellaceae</taxon>
        <taxon>Parasutterella</taxon>
    </lineage>
</organism>
<proteinExistence type="predicted"/>
<keyword evidence="1" id="KW-1133">Transmembrane helix</keyword>
<evidence type="ECO:0000256" key="1">
    <source>
        <dbReference type="SAM" id="Phobius"/>
    </source>
</evidence>
<reference evidence="2 3" key="1">
    <citation type="submission" date="2019-12" db="EMBL/GenBank/DDBJ databases">
        <title>Microbes associate with the intestines of laboratory mice.</title>
        <authorList>
            <person name="Navarre W."/>
            <person name="Wong E."/>
        </authorList>
    </citation>
    <scope>NUCLEOTIDE SEQUENCE [LARGE SCALE GENOMIC DNA]</scope>
    <source>
        <strain evidence="2 3">NM82_D38</strain>
    </source>
</reference>
<name>A0A6L6YJH7_9BURK</name>
<dbReference type="AlphaFoldDB" id="A0A6L6YJH7"/>
<gene>
    <name evidence="2" type="ORF">E5987_07340</name>
</gene>